<feature type="domain" description="Acyl-CoA dehydrogenase/oxidase C-terminal" evidence="6">
    <location>
        <begin position="216"/>
        <end position="357"/>
    </location>
</feature>
<dbReference type="InterPro" id="IPR009100">
    <property type="entry name" value="AcylCoA_DH/oxidase_NM_dom_sf"/>
</dbReference>
<dbReference type="GO" id="GO:0050660">
    <property type="term" value="F:flavin adenine dinucleotide binding"/>
    <property type="evidence" value="ECO:0007669"/>
    <property type="project" value="InterPro"/>
</dbReference>
<evidence type="ECO:0000259" key="7">
    <source>
        <dbReference type="Pfam" id="PF02771"/>
    </source>
</evidence>
<reference evidence="9" key="1">
    <citation type="submission" date="2018-06" db="EMBL/GenBank/DDBJ databases">
        <authorList>
            <person name="Khan S.A."/>
        </authorList>
    </citation>
    <scope>NUCLEOTIDE SEQUENCE [LARGE SCALE GENOMIC DNA]</scope>
    <source>
        <strain evidence="9">DB-1506</strain>
    </source>
</reference>
<evidence type="ECO:0000256" key="2">
    <source>
        <dbReference type="ARBA" id="ARBA00009347"/>
    </source>
</evidence>
<keyword evidence="5" id="KW-0560">Oxidoreductase</keyword>
<dbReference type="SUPFAM" id="SSF56645">
    <property type="entry name" value="Acyl-CoA dehydrogenase NM domain-like"/>
    <property type="match status" value="1"/>
</dbReference>
<dbReference type="Gene3D" id="1.10.540.10">
    <property type="entry name" value="Acyl-CoA dehydrogenase/oxidase, N-terminal domain"/>
    <property type="match status" value="1"/>
</dbReference>
<keyword evidence="3" id="KW-0285">Flavoprotein</keyword>
<keyword evidence="9" id="KW-1185">Reference proteome</keyword>
<keyword evidence="4" id="KW-0274">FAD</keyword>
<dbReference type="InterPro" id="IPR009075">
    <property type="entry name" value="AcylCo_DH/oxidase_C"/>
</dbReference>
<comment type="caution">
    <text evidence="8">The sequence shown here is derived from an EMBL/GenBank/DDBJ whole genome shotgun (WGS) entry which is preliminary data.</text>
</comment>
<dbReference type="OrthoDB" id="9775090at2"/>
<dbReference type="Gene3D" id="1.20.140.10">
    <property type="entry name" value="Butyryl-CoA Dehydrogenase, subunit A, domain 3"/>
    <property type="match status" value="1"/>
</dbReference>
<dbReference type="SUPFAM" id="SSF47203">
    <property type="entry name" value="Acyl-CoA dehydrogenase C-terminal domain-like"/>
    <property type="match status" value="1"/>
</dbReference>
<evidence type="ECO:0000256" key="4">
    <source>
        <dbReference type="ARBA" id="ARBA00022827"/>
    </source>
</evidence>
<dbReference type="AlphaFoldDB" id="A0A327M3C2"/>
<dbReference type="PANTHER" id="PTHR43884">
    <property type="entry name" value="ACYL-COA DEHYDROGENASE"/>
    <property type="match status" value="1"/>
</dbReference>
<evidence type="ECO:0000256" key="5">
    <source>
        <dbReference type="ARBA" id="ARBA00023002"/>
    </source>
</evidence>
<dbReference type="Proteomes" id="UP000249065">
    <property type="component" value="Unassembled WGS sequence"/>
</dbReference>
<protein>
    <submittedName>
        <fullName evidence="8">Acyl-CoA dehydrogenase</fullName>
    </submittedName>
</protein>
<accession>A0A327M3C2</accession>
<dbReference type="Pfam" id="PF00441">
    <property type="entry name" value="Acyl-CoA_dh_1"/>
    <property type="match status" value="1"/>
</dbReference>
<name>A0A327M3C2_9PROT</name>
<evidence type="ECO:0000313" key="9">
    <source>
        <dbReference type="Proteomes" id="UP000249065"/>
    </source>
</evidence>
<dbReference type="PANTHER" id="PTHR43884:SF20">
    <property type="entry name" value="ACYL-COA DEHYDROGENASE FADE28"/>
    <property type="match status" value="1"/>
</dbReference>
<dbReference type="InterPro" id="IPR013786">
    <property type="entry name" value="AcylCoA_DH/ox_N"/>
</dbReference>
<gene>
    <name evidence="8" type="ORF">DOO78_19625</name>
</gene>
<organism evidence="8 9">
    <name type="scientific">Roseicella frigidaeris</name>
    <dbReference type="NCBI Taxonomy" id="2230885"/>
    <lineage>
        <taxon>Bacteria</taxon>
        <taxon>Pseudomonadati</taxon>
        <taxon>Pseudomonadota</taxon>
        <taxon>Alphaproteobacteria</taxon>
        <taxon>Acetobacterales</taxon>
        <taxon>Roseomonadaceae</taxon>
        <taxon>Roseicella</taxon>
    </lineage>
</organism>
<comment type="cofactor">
    <cofactor evidence="1">
        <name>FAD</name>
        <dbReference type="ChEBI" id="CHEBI:57692"/>
    </cofactor>
</comment>
<evidence type="ECO:0000256" key="3">
    <source>
        <dbReference type="ARBA" id="ARBA00022630"/>
    </source>
</evidence>
<evidence type="ECO:0000259" key="6">
    <source>
        <dbReference type="Pfam" id="PF00441"/>
    </source>
</evidence>
<evidence type="ECO:0000313" key="8">
    <source>
        <dbReference type="EMBL" id="RAI57239.1"/>
    </source>
</evidence>
<dbReference type="RefSeq" id="WP_111471570.1">
    <property type="nucleotide sequence ID" value="NZ_QLIX01000019.1"/>
</dbReference>
<feature type="domain" description="Acyl-CoA dehydrogenase/oxidase N-terminal" evidence="7">
    <location>
        <begin position="6"/>
        <end position="119"/>
    </location>
</feature>
<proteinExistence type="inferred from homology"/>
<comment type="similarity">
    <text evidence="2">Belongs to the acyl-CoA dehydrogenase family.</text>
</comment>
<dbReference type="InterPro" id="IPR037069">
    <property type="entry name" value="AcylCoA_DH/ox_N_sf"/>
</dbReference>
<dbReference type="InterPro" id="IPR036250">
    <property type="entry name" value="AcylCo_DH-like_C"/>
</dbReference>
<dbReference type="GO" id="GO:0003995">
    <property type="term" value="F:acyl-CoA dehydrogenase activity"/>
    <property type="evidence" value="ECO:0007669"/>
    <property type="project" value="TreeGrafter"/>
</dbReference>
<sequence>MAFGLSEEQRLFDTSLRGLLAARVTQAARQAAAEAGREGAGDAALWAALTELGLPGLLLPEAAGGAGLGLADAALAAEALGYHAAPTPFLGSAVLAPLALLRLGDPAARAEWLPALAAGRMRVAFALGAIAGGTGPCTLRWDGERLSGEVAPLVEAAGATHALLALPAGGMALLALDAPGVALRPRPGLDRLRPLAALTLSEAPARRLPGDARPVLDAGRVVLAAETLGAARAMLDQAVAYAGQRRQFGRVIASFQGVKHVCAEMAAWLEPCQAFLRHAAAAQDAAPDAAPDTAPDTRDAEARMLACQIKAHADEVGRDVARHATEVHGGMGFTELLGLPFWFKRIAGNRQLLGGPERCREEAAMAQGLAA</sequence>
<dbReference type="Pfam" id="PF02771">
    <property type="entry name" value="Acyl-CoA_dh_N"/>
    <property type="match status" value="1"/>
</dbReference>
<dbReference type="EMBL" id="QLIX01000019">
    <property type="protein sequence ID" value="RAI57239.1"/>
    <property type="molecule type" value="Genomic_DNA"/>
</dbReference>
<evidence type="ECO:0000256" key="1">
    <source>
        <dbReference type="ARBA" id="ARBA00001974"/>
    </source>
</evidence>